<protein>
    <recommendedName>
        <fullName evidence="2">HAD family hydrolase</fullName>
    </recommendedName>
</protein>
<accession>A0A383CTN8</accession>
<feature type="non-terminal residue" evidence="1">
    <location>
        <position position="90"/>
    </location>
</feature>
<dbReference type="SUPFAM" id="SSF56784">
    <property type="entry name" value="HAD-like"/>
    <property type="match status" value="1"/>
</dbReference>
<organism evidence="1">
    <name type="scientific">marine metagenome</name>
    <dbReference type="NCBI Taxonomy" id="408172"/>
    <lineage>
        <taxon>unclassified sequences</taxon>
        <taxon>metagenomes</taxon>
        <taxon>ecological metagenomes</taxon>
    </lineage>
</organism>
<reference evidence="1" key="1">
    <citation type="submission" date="2018-05" db="EMBL/GenBank/DDBJ databases">
        <authorList>
            <person name="Lanie J.A."/>
            <person name="Ng W.-L."/>
            <person name="Kazmierczak K.M."/>
            <person name="Andrzejewski T.M."/>
            <person name="Davidsen T.M."/>
            <person name="Wayne K.J."/>
            <person name="Tettelin H."/>
            <person name="Glass J.I."/>
            <person name="Rusch D."/>
            <person name="Podicherti R."/>
            <person name="Tsui H.-C.T."/>
            <person name="Winkler M.E."/>
        </authorList>
    </citation>
    <scope>NUCLEOTIDE SEQUENCE</scope>
</reference>
<proteinExistence type="predicted"/>
<dbReference type="InterPro" id="IPR036412">
    <property type="entry name" value="HAD-like_sf"/>
</dbReference>
<evidence type="ECO:0000313" key="1">
    <source>
        <dbReference type="EMBL" id="SVE35400.1"/>
    </source>
</evidence>
<sequence>MIAAVFFDMYGTLAGFKPSRFEIQSQICTQFGIEVTPEGILKGYASADAYMSSVNSSIPLRLRSPSEKENFFTEYERLVLMGSGVDISPE</sequence>
<dbReference type="AlphaFoldDB" id="A0A383CTN8"/>
<evidence type="ECO:0008006" key="2">
    <source>
        <dbReference type="Google" id="ProtNLM"/>
    </source>
</evidence>
<name>A0A383CTN8_9ZZZZ</name>
<dbReference type="EMBL" id="UINC01211489">
    <property type="protein sequence ID" value="SVE35400.1"/>
    <property type="molecule type" value="Genomic_DNA"/>
</dbReference>
<gene>
    <name evidence="1" type="ORF">METZ01_LOCUS488254</name>
</gene>